<evidence type="ECO:0000313" key="2">
    <source>
        <dbReference type="EMBL" id="KAH0813328.1"/>
    </source>
</evidence>
<dbReference type="AlphaFoldDB" id="A0A8J6HF72"/>
<reference evidence="2" key="1">
    <citation type="journal article" date="2020" name="J Insects Food Feed">
        <title>The yellow mealworm (Tenebrio molitor) genome: a resource for the emerging insects as food and feed industry.</title>
        <authorList>
            <person name="Eriksson T."/>
            <person name="Andere A."/>
            <person name="Kelstrup H."/>
            <person name="Emery V."/>
            <person name="Picard C."/>
        </authorList>
    </citation>
    <scope>NUCLEOTIDE SEQUENCE</scope>
    <source>
        <strain evidence="2">Stoneville</strain>
        <tissue evidence="2">Whole head</tissue>
    </source>
</reference>
<reference evidence="2" key="2">
    <citation type="submission" date="2021-08" db="EMBL/GenBank/DDBJ databases">
        <authorList>
            <person name="Eriksson T."/>
        </authorList>
    </citation>
    <scope>NUCLEOTIDE SEQUENCE</scope>
    <source>
        <strain evidence="2">Stoneville</strain>
        <tissue evidence="2">Whole head</tissue>
    </source>
</reference>
<dbReference type="EMBL" id="JABDTM020025388">
    <property type="protein sequence ID" value="KAH0813328.1"/>
    <property type="molecule type" value="Genomic_DNA"/>
</dbReference>
<dbReference type="InterPro" id="IPR002219">
    <property type="entry name" value="PKC_DAG/PE"/>
</dbReference>
<feature type="domain" description="Phorbol-ester/DAG-type" evidence="1">
    <location>
        <begin position="317"/>
        <end position="361"/>
    </location>
</feature>
<comment type="caution">
    <text evidence="2">The sequence shown here is derived from an EMBL/GenBank/DDBJ whole genome shotgun (WGS) entry which is preliminary data.</text>
</comment>
<protein>
    <recommendedName>
        <fullName evidence="1">Phorbol-ester/DAG-type domain-containing protein</fullName>
    </recommendedName>
</protein>
<keyword evidence="3" id="KW-1185">Reference proteome</keyword>
<evidence type="ECO:0000313" key="3">
    <source>
        <dbReference type="Proteomes" id="UP000719412"/>
    </source>
</evidence>
<evidence type="ECO:0000259" key="1">
    <source>
        <dbReference type="PROSITE" id="PS50081"/>
    </source>
</evidence>
<accession>A0A8J6HF72</accession>
<dbReference type="Proteomes" id="UP000719412">
    <property type="component" value="Unassembled WGS sequence"/>
</dbReference>
<dbReference type="PROSITE" id="PS50081">
    <property type="entry name" value="ZF_DAG_PE_2"/>
    <property type="match status" value="1"/>
</dbReference>
<proteinExistence type="predicted"/>
<sequence length="578" mass="65986">MIGRMRFTELKFIEEAADEKPSSRPPIYYPPNYRGAFVQVPATPNSLWVQCFAVVCVLRNSTVNPTHGETEASFMGVRSSTTRATLHGEALGNAIPATPEGPLGGPSFFIATWSISPRVYSVIPAKHVPRFSLRQMIILPETANSIQIQNLHFGGATYKHLQRSKLKWREWNKLNKRKADDIDADSVYVIEARQMQHHKMDVAKKYNLREFRVVARKLSLEDISRISVSPFFVGFRCGLCGKMAYCQPKCLCCGTSYHYKCAIVLHYCCGSKIFPNEESTLCKCPRCNSAVEYGPECTVCHKQYHIHCLSPYDQCCRHNIYEPSIKRECGKCRNGVDFGPKCPLCINTYHTDCVGEVFECCKIKFTPDDDTNYRCRRCKRKVMFTGIMCPLCGELYHRLCLIRAKNCCGKPLRPELYLIPSFKIVVNHFSKANKRKSLLQNSKQATYALRSLVNIEAQSSNEPRVKKKSTSCQTNPLDNVTIVEVKTELEEKEVEIPCSPPIFEREISYSPEPSSSGTHKTDLNGDCEDTLRNLFDFLYNMVKKFPPHLQTQVKIDLFKTVTEADMQWQCDMTQQNRK</sequence>
<gene>
    <name evidence="2" type="ORF">GEV33_009460</name>
</gene>
<organism evidence="2 3">
    <name type="scientific">Tenebrio molitor</name>
    <name type="common">Yellow mealworm beetle</name>
    <dbReference type="NCBI Taxonomy" id="7067"/>
    <lineage>
        <taxon>Eukaryota</taxon>
        <taxon>Metazoa</taxon>
        <taxon>Ecdysozoa</taxon>
        <taxon>Arthropoda</taxon>
        <taxon>Hexapoda</taxon>
        <taxon>Insecta</taxon>
        <taxon>Pterygota</taxon>
        <taxon>Neoptera</taxon>
        <taxon>Endopterygota</taxon>
        <taxon>Coleoptera</taxon>
        <taxon>Polyphaga</taxon>
        <taxon>Cucujiformia</taxon>
        <taxon>Tenebrionidae</taxon>
        <taxon>Tenebrio</taxon>
    </lineage>
</organism>
<name>A0A8J6HF72_TENMO</name>